<accession>A0A927E8J9</accession>
<name>A0A927E8J9_9HYPH</name>
<protein>
    <submittedName>
        <fullName evidence="1">Uncharacterized protein</fullName>
    </submittedName>
</protein>
<organism evidence="1 2">
    <name type="scientific">Bosea spartocytisi</name>
    <dbReference type="NCBI Taxonomy" id="2773451"/>
    <lineage>
        <taxon>Bacteria</taxon>
        <taxon>Pseudomonadati</taxon>
        <taxon>Pseudomonadota</taxon>
        <taxon>Alphaproteobacteria</taxon>
        <taxon>Hyphomicrobiales</taxon>
        <taxon>Boseaceae</taxon>
        <taxon>Bosea</taxon>
    </lineage>
</organism>
<dbReference type="AlphaFoldDB" id="A0A927E8J9"/>
<proteinExistence type="predicted"/>
<dbReference type="Proteomes" id="UP000619295">
    <property type="component" value="Unassembled WGS sequence"/>
</dbReference>
<keyword evidence="2" id="KW-1185">Reference proteome</keyword>
<comment type="caution">
    <text evidence="1">The sequence shown here is derived from an EMBL/GenBank/DDBJ whole genome shotgun (WGS) entry which is preliminary data.</text>
</comment>
<evidence type="ECO:0000313" key="2">
    <source>
        <dbReference type="Proteomes" id="UP000619295"/>
    </source>
</evidence>
<dbReference type="RefSeq" id="WP_191123050.1">
    <property type="nucleotide sequence ID" value="NZ_JACXWY010000001.1"/>
</dbReference>
<gene>
    <name evidence="1" type="ORF">IED13_00890</name>
</gene>
<evidence type="ECO:0000313" key="1">
    <source>
        <dbReference type="EMBL" id="MBD3844234.1"/>
    </source>
</evidence>
<reference evidence="1" key="1">
    <citation type="submission" date="2020-09" db="EMBL/GenBank/DDBJ databases">
        <title>Bosea spartocytisi sp. nov. a root nodule endophyte of Spartocytisus supranubius in the high mountain ecosystem fo the Teide National Park (Canary Islands, Spain).</title>
        <authorList>
            <person name="Pulido-Suarez L."/>
            <person name="Peix A."/>
            <person name="Igual J.M."/>
            <person name="Socas-Perez N."/>
            <person name="Velazquez E."/>
            <person name="Flores-Felix J.D."/>
            <person name="Leon-Barrios M."/>
        </authorList>
    </citation>
    <scope>NUCLEOTIDE SEQUENCE</scope>
    <source>
        <strain evidence="1">SSUT16</strain>
    </source>
</reference>
<sequence length="134" mass="15234">MSGIRETQAPAWPRWGSLEPGKAVRRRSDIYVGCVVFIHDVNNRVYLRQHSGPDPRHFFVPREVIGETSRSWIVGWSGRGEKHPKGAPVHLFGLDDVEDALWVSEHSYRLSQHISRIRDADLLRAIAKLAGFTP</sequence>
<dbReference type="EMBL" id="JACXWY010000001">
    <property type="protein sequence ID" value="MBD3844234.1"/>
    <property type="molecule type" value="Genomic_DNA"/>
</dbReference>